<dbReference type="NCBIfam" id="TIGR03696">
    <property type="entry name" value="Rhs_assc_core"/>
    <property type="match status" value="1"/>
</dbReference>
<comment type="caution">
    <text evidence="3">The sequence shown here is derived from an EMBL/GenBank/DDBJ whole genome shotgun (WGS) entry which is preliminary data.</text>
</comment>
<dbReference type="PANTHER" id="PTHR32305:SF15">
    <property type="entry name" value="PROTEIN RHSA-RELATED"/>
    <property type="match status" value="1"/>
</dbReference>
<reference evidence="3 4" key="2">
    <citation type="submission" date="2019-06" db="EMBL/GenBank/DDBJ databases">
        <authorList>
            <person name="Seo Y."/>
        </authorList>
    </citation>
    <scope>NUCLEOTIDE SEQUENCE [LARGE SCALE GENOMIC DNA]</scope>
    <source>
        <strain evidence="3 4">MaA-Y11</strain>
    </source>
</reference>
<evidence type="ECO:0000259" key="2">
    <source>
        <dbReference type="Pfam" id="PF20041"/>
    </source>
</evidence>
<dbReference type="Gene3D" id="2.180.10.10">
    <property type="entry name" value="RHS repeat-associated core"/>
    <property type="match status" value="2"/>
</dbReference>
<evidence type="ECO:0000313" key="4">
    <source>
        <dbReference type="Proteomes" id="UP000319175"/>
    </source>
</evidence>
<feature type="signal peptide" evidence="1">
    <location>
        <begin position="1"/>
        <end position="18"/>
    </location>
</feature>
<dbReference type="EMBL" id="VFJE01000056">
    <property type="protein sequence ID" value="TPD65401.1"/>
    <property type="molecule type" value="Genomic_DNA"/>
</dbReference>
<dbReference type="InterPro" id="IPR045619">
    <property type="entry name" value="DUF6443"/>
</dbReference>
<keyword evidence="4" id="KW-1185">Reference proteome</keyword>
<feature type="domain" description="DUF6443" evidence="2">
    <location>
        <begin position="27"/>
        <end position="154"/>
    </location>
</feature>
<dbReference type="Pfam" id="PF20041">
    <property type="entry name" value="DUF6443"/>
    <property type="match status" value="1"/>
</dbReference>
<reference evidence="3 4" key="1">
    <citation type="submission" date="2019-06" db="EMBL/GenBank/DDBJ databases">
        <title>Flavobacterium sp. MaA-Y11 from geoumgang.</title>
        <authorList>
            <person name="Jeong S."/>
        </authorList>
    </citation>
    <scope>NUCLEOTIDE SEQUENCE [LARGE SCALE GENOMIC DNA]</scope>
    <source>
        <strain evidence="3 4">MaA-Y11</strain>
    </source>
</reference>
<protein>
    <submittedName>
        <fullName evidence="3">RHS repeat-associated core domain-containing protein</fullName>
    </submittedName>
</protein>
<keyword evidence="1" id="KW-0732">Signal</keyword>
<name>A0A501Q0D4_9FLAO</name>
<proteinExistence type="predicted"/>
<dbReference type="InterPro" id="IPR050708">
    <property type="entry name" value="T6SS_VgrG/RHS"/>
</dbReference>
<dbReference type="Proteomes" id="UP000319175">
    <property type="component" value="Unassembled WGS sequence"/>
</dbReference>
<evidence type="ECO:0000256" key="1">
    <source>
        <dbReference type="SAM" id="SignalP"/>
    </source>
</evidence>
<dbReference type="RefSeq" id="WP_140001642.1">
    <property type="nucleotide sequence ID" value="NZ_VFJE01000056.1"/>
</dbReference>
<evidence type="ECO:0000313" key="3">
    <source>
        <dbReference type="EMBL" id="TPD65401.1"/>
    </source>
</evidence>
<dbReference type="OrthoDB" id="2972467at2"/>
<dbReference type="InterPro" id="IPR022385">
    <property type="entry name" value="Rhs_assc_core"/>
</dbReference>
<organism evidence="3 4">
    <name type="scientific">Flavobacterium microcysteis</name>
    <dbReference type="NCBI Taxonomy" id="2596891"/>
    <lineage>
        <taxon>Bacteria</taxon>
        <taxon>Pseudomonadati</taxon>
        <taxon>Bacteroidota</taxon>
        <taxon>Flavobacteriia</taxon>
        <taxon>Flavobacteriales</taxon>
        <taxon>Flavobacteriaceae</taxon>
        <taxon>Flavobacterium</taxon>
    </lineage>
</organism>
<dbReference type="PANTHER" id="PTHR32305">
    <property type="match status" value="1"/>
</dbReference>
<accession>A0A501Q0D4</accession>
<gene>
    <name evidence="3" type="ORF">FJA49_14480</name>
</gene>
<feature type="chain" id="PRO_5021308542" evidence="1">
    <location>
        <begin position="19"/>
        <end position="1317"/>
    </location>
</feature>
<sequence length="1317" mass="149060">MKKIYIILPILFPFLLMAQSRNQNYVKTKNYKTEATTSLPDSDAEKVKVDVTYFDGLGRPIQKVAHLQSGSGKDLATHISYDILGRQDREYLPYGKGSQDMLFDVDAETNTLNFPLYSGHQNPYTKVFFEKSPLNRVLKQSAPGNAWIGNDTNDNDRAVKFAFDTNSENDKVQDFKVNAGQLASDGYKSSGSLYKMTTKDENWTSGKKNTSEEYKDHLGRVVLKRSYENETSKLDTYYVYDSNGNLAFVIPPLASESVATVQSSQVPYYYNQSIYISNILVGYTGGGGSMTIRIENNTLKVIFSGGFNATEIDVSKNHPINAIQPIPNMTLGTLSVGYPRYTVYVENNQLRFTDNYPGSGTFQSLNQTLTAPLDPSLFGPQTVYNTVINQSVVSDLCFQYKYDGKFRLIEKKLPGKQWEYLVYDKLDRVAATGPTLSPFNDVDFTGWLVTKYDVFNRPILTGWMPINSNIDSSTRQSLQTQLDGMTSNLSDSKSVSDNNINGIAVRYTNQSFPTSGYHILSVNYYDDYAYPNAPIDFSVVEGQEVYFNTVQKPKGLQTGTWIRVLQATSSYTGELSSILYDYKQRPIRTKNINYLGGHTTIDSKLDFSGKKIYTLTTHARATGAGDIKVYDRYKYTAQNRLYSHTHQISGRTEQLLSLNSYDELGQIISKRIGGNDLNGNACLQKADYAYNIKGWLKEINKIDNLVQPGSPDDLFAFKINYETVENTVYGEIKPLYNGNISETFWRTSSNDIVRSYGYKYDNLNRLNKAIYQKRGSVLNSYDEEISYDKNGNITDLSRNGGYDGDFMALEMDRLAYSYHPQKKNQLMKVLDYSFNPQGFSDDSPDGITDPEDDYAYDANGNMISDQNKGITQILYNHLNLPTKIVFGSESDKIEYLYDAAGKKIQKAVTQAGTATYFIYLQGFQYKGKLLLFFPTAEGYVNYTPSVMGGDLLNPTVITPESYNYVYNYTDHLGNIRLSYGIDPATNVLKIIEENHYYPFGLKHTNYSSDWNSFQRIDEKVSLRPGRPSAPLEYKYKYNGKELQDEFGLNVYDYGARNYDPAIGRWMNIDPLTEKFMSESPYAYVNNDPIGFSDFDGKDYIMDLFFDSKGKFIGLKISGTVYITGSGASSKRANELNTYAKDNIKSKKVGDVDVSVEINYAYDKKKNKDNLKRGENILEFKSEDGISNVQWSTFGKNGFKHSLLTNKKGTIYNSGKDNHTVVHETLHLFGLADRYDDYRNASFAMDKNTIPFEGFETNFMGGDGTNLHLIQYTKWIEHAMSRSKANKSIKRVFGTLVVDQKGDFIDMPDGSTRAQKKF</sequence>